<dbReference type="Pfam" id="PF02021">
    <property type="entry name" value="UPF0102"/>
    <property type="match status" value="1"/>
</dbReference>
<dbReference type="GO" id="GO:0004519">
    <property type="term" value="F:endonuclease activity"/>
    <property type="evidence" value="ECO:0007669"/>
    <property type="project" value="UniProtKB-KW"/>
</dbReference>
<dbReference type="GO" id="GO:0003676">
    <property type="term" value="F:nucleic acid binding"/>
    <property type="evidence" value="ECO:0007669"/>
    <property type="project" value="InterPro"/>
</dbReference>
<reference evidence="3 4" key="1">
    <citation type="submission" date="2016-11" db="EMBL/GenBank/DDBJ databases">
        <authorList>
            <person name="Jaros S."/>
            <person name="Januszkiewicz K."/>
            <person name="Wedrychowicz H."/>
        </authorList>
    </citation>
    <scope>NUCLEOTIDE SEQUENCE [LARGE SCALE GENOMIC DNA]</scope>
    <source>
        <strain evidence="3 4">DSM 21986</strain>
    </source>
</reference>
<dbReference type="SUPFAM" id="SSF52980">
    <property type="entry name" value="Restriction endonuclease-like"/>
    <property type="match status" value="1"/>
</dbReference>
<comment type="similarity">
    <text evidence="1 2">Belongs to the UPF0102 family.</text>
</comment>
<dbReference type="PANTHER" id="PTHR34039">
    <property type="entry name" value="UPF0102 PROTEIN YRAN"/>
    <property type="match status" value="1"/>
</dbReference>
<name>A0A1M5IFR5_9BACT</name>
<evidence type="ECO:0000256" key="2">
    <source>
        <dbReference type="HAMAP-Rule" id="MF_00048"/>
    </source>
</evidence>
<dbReference type="AlphaFoldDB" id="A0A1M5IFR5"/>
<keyword evidence="3" id="KW-0378">Hydrolase</keyword>
<dbReference type="HAMAP" id="MF_00048">
    <property type="entry name" value="UPF0102"/>
    <property type="match status" value="1"/>
</dbReference>
<gene>
    <name evidence="3" type="ORF">SAMN05443144_12331</name>
</gene>
<dbReference type="NCBIfam" id="NF009150">
    <property type="entry name" value="PRK12497.1-3"/>
    <property type="match status" value="1"/>
</dbReference>
<dbReference type="RefSeq" id="WP_073067400.1">
    <property type="nucleotide sequence ID" value="NZ_FQUS01000023.1"/>
</dbReference>
<dbReference type="CDD" id="cd20736">
    <property type="entry name" value="PoNe_Nuclease"/>
    <property type="match status" value="1"/>
</dbReference>
<dbReference type="NCBIfam" id="TIGR00252">
    <property type="entry name" value="YraN family protein"/>
    <property type="match status" value="1"/>
</dbReference>
<accession>A0A1M5IFR5</accession>
<evidence type="ECO:0000313" key="4">
    <source>
        <dbReference type="Proteomes" id="UP000184041"/>
    </source>
</evidence>
<dbReference type="STRING" id="1194090.SAMN05443144_12331"/>
<evidence type="ECO:0000256" key="1">
    <source>
        <dbReference type="ARBA" id="ARBA00006738"/>
    </source>
</evidence>
<protein>
    <recommendedName>
        <fullName evidence="2">UPF0102 protein SAMN05443144_12331</fullName>
    </recommendedName>
</protein>
<dbReference type="OrthoDB" id="9802516at2"/>
<keyword evidence="4" id="KW-1185">Reference proteome</keyword>
<organism evidence="3 4">
    <name type="scientific">Fodinibius roseus</name>
    <dbReference type="NCBI Taxonomy" id="1194090"/>
    <lineage>
        <taxon>Bacteria</taxon>
        <taxon>Pseudomonadati</taxon>
        <taxon>Balneolota</taxon>
        <taxon>Balneolia</taxon>
        <taxon>Balneolales</taxon>
        <taxon>Balneolaceae</taxon>
        <taxon>Fodinibius</taxon>
    </lineage>
</organism>
<dbReference type="InterPro" id="IPR003509">
    <property type="entry name" value="UPF0102_YraN-like"/>
</dbReference>
<keyword evidence="3" id="KW-0255">Endonuclease</keyword>
<dbReference type="PANTHER" id="PTHR34039:SF1">
    <property type="entry name" value="UPF0102 PROTEIN YRAN"/>
    <property type="match status" value="1"/>
</dbReference>
<dbReference type="NCBIfam" id="NF009154">
    <property type="entry name" value="PRK12497.3-3"/>
    <property type="match status" value="1"/>
</dbReference>
<dbReference type="Gene3D" id="3.40.1350.10">
    <property type="match status" value="1"/>
</dbReference>
<keyword evidence="3" id="KW-0540">Nuclease</keyword>
<dbReference type="InterPro" id="IPR011335">
    <property type="entry name" value="Restrct_endonuc-II-like"/>
</dbReference>
<dbReference type="EMBL" id="FQUS01000023">
    <property type="protein sequence ID" value="SHG27132.1"/>
    <property type="molecule type" value="Genomic_DNA"/>
</dbReference>
<sequence>MSDNDKTTRELGREGEELAAAYLESKGYTILERNYHFRHAEVDIVAYDNEAYIVFVEVKQRSSNQYGKPEEYADRQKMEKVYKAAEAWIYERKMDGAPVRFDVISILHPPGGSPDIKHFENAFTKGRR</sequence>
<proteinExistence type="inferred from homology"/>
<dbReference type="Proteomes" id="UP000184041">
    <property type="component" value="Unassembled WGS sequence"/>
</dbReference>
<evidence type="ECO:0000313" key="3">
    <source>
        <dbReference type="EMBL" id="SHG27132.1"/>
    </source>
</evidence>
<dbReference type="InterPro" id="IPR011856">
    <property type="entry name" value="tRNA_endonuc-like_dom_sf"/>
</dbReference>